<proteinExistence type="predicted"/>
<feature type="compositionally biased region" description="Polar residues" evidence="1">
    <location>
        <begin position="36"/>
        <end position="49"/>
    </location>
</feature>
<evidence type="ECO:0000256" key="1">
    <source>
        <dbReference type="SAM" id="MobiDB-lite"/>
    </source>
</evidence>
<keyword evidence="3" id="KW-1185">Reference proteome</keyword>
<dbReference type="EMBL" id="AVOT02068027">
    <property type="protein sequence ID" value="MBW0559392.1"/>
    <property type="molecule type" value="Genomic_DNA"/>
</dbReference>
<comment type="caution">
    <text evidence="2">The sequence shown here is derived from an EMBL/GenBank/DDBJ whole genome shotgun (WGS) entry which is preliminary data.</text>
</comment>
<evidence type="ECO:0000313" key="3">
    <source>
        <dbReference type="Proteomes" id="UP000765509"/>
    </source>
</evidence>
<accession>A0A9Q3JBP3</accession>
<feature type="region of interest" description="Disordered" evidence="1">
    <location>
        <begin position="30"/>
        <end position="54"/>
    </location>
</feature>
<name>A0A9Q3JBP3_9BASI</name>
<feature type="non-terminal residue" evidence="2">
    <location>
        <position position="1"/>
    </location>
</feature>
<organism evidence="2 3">
    <name type="scientific">Austropuccinia psidii MF-1</name>
    <dbReference type="NCBI Taxonomy" id="1389203"/>
    <lineage>
        <taxon>Eukaryota</taxon>
        <taxon>Fungi</taxon>
        <taxon>Dikarya</taxon>
        <taxon>Basidiomycota</taxon>
        <taxon>Pucciniomycotina</taxon>
        <taxon>Pucciniomycetes</taxon>
        <taxon>Pucciniales</taxon>
        <taxon>Sphaerophragmiaceae</taxon>
        <taxon>Austropuccinia</taxon>
    </lineage>
</organism>
<sequence>THLTPVESFQLYPAQFSNETHSRDDLLAPKALESPKTPSLDFNNSTADTNYPDPESLLASHLQHILDSYDFSSKKPAQNTFSEATYNIFLHQSGEPTSKPHVHSLSDPGHIQKYTPASVPHKTQLHYLPQHTLSNQPVSSTSTAPPCVILENQPHPQHSFPHQPDASNLELLHTCLLKTNLILM</sequence>
<evidence type="ECO:0000313" key="2">
    <source>
        <dbReference type="EMBL" id="MBW0559392.1"/>
    </source>
</evidence>
<dbReference type="Proteomes" id="UP000765509">
    <property type="component" value="Unassembled WGS sequence"/>
</dbReference>
<dbReference type="AlphaFoldDB" id="A0A9Q3JBP3"/>
<protein>
    <submittedName>
        <fullName evidence="2">Uncharacterized protein</fullName>
    </submittedName>
</protein>
<reference evidence="2" key="1">
    <citation type="submission" date="2021-03" db="EMBL/GenBank/DDBJ databases">
        <title>Draft genome sequence of rust myrtle Austropuccinia psidii MF-1, a brazilian biotype.</title>
        <authorList>
            <person name="Quecine M.C."/>
            <person name="Pachon D.M.R."/>
            <person name="Bonatelli M.L."/>
            <person name="Correr F.H."/>
            <person name="Franceschini L.M."/>
            <person name="Leite T.F."/>
            <person name="Margarido G.R.A."/>
            <person name="Almeida C.A."/>
            <person name="Ferrarezi J.A."/>
            <person name="Labate C.A."/>
        </authorList>
    </citation>
    <scope>NUCLEOTIDE SEQUENCE</scope>
    <source>
        <strain evidence="2">MF-1</strain>
    </source>
</reference>
<gene>
    <name evidence="2" type="ORF">O181_099107</name>
</gene>